<dbReference type="Gene3D" id="3.30.450.40">
    <property type="match status" value="1"/>
</dbReference>
<evidence type="ECO:0000313" key="2">
    <source>
        <dbReference type="Proteomes" id="UP000660708"/>
    </source>
</evidence>
<dbReference type="InterPro" id="IPR029016">
    <property type="entry name" value="GAF-like_dom_sf"/>
</dbReference>
<sequence>MTQKESEVTEQHVVEYLRAHPDFLLRHPYLMLELKLHHQQQGLPDLSLHQQRLLRQEVDTLKQQIRDMIEHATANELIFKQLTQCQLAIMRCTELNAINDTLAQRFDAYSDIQCKLISIDDSVSELVTAKLTSSNCYLGRISQQFAAQLFSDFEVGSVALYRISASEQGNYILAFASRSAEHFSPQHDNMLIAAFIQTLTLKLEALA</sequence>
<proteinExistence type="predicted"/>
<evidence type="ECO:0008006" key="3">
    <source>
        <dbReference type="Google" id="ProtNLM"/>
    </source>
</evidence>
<gene>
    <name evidence="1" type="ORF">PPEP_a4380</name>
</gene>
<dbReference type="RefSeq" id="WP_147389220.1">
    <property type="nucleotide sequence ID" value="NZ_AQHF01000029.1"/>
</dbReference>
<organism evidence="1 2">
    <name type="scientific">Pseudoalteromonas peptidolytica F12-50-A1</name>
    <dbReference type="NCBI Taxonomy" id="1315280"/>
    <lineage>
        <taxon>Bacteria</taxon>
        <taxon>Pseudomonadati</taxon>
        <taxon>Pseudomonadota</taxon>
        <taxon>Gammaproteobacteria</taxon>
        <taxon>Alteromonadales</taxon>
        <taxon>Pseudoalteromonadaceae</taxon>
        <taxon>Pseudoalteromonas</taxon>
    </lineage>
</organism>
<accession>A0A8I0MZA2</accession>
<dbReference type="EMBL" id="AQHF01000029">
    <property type="protein sequence ID" value="MBE0347981.1"/>
    <property type="molecule type" value="Genomic_DNA"/>
</dbReference>
<evidence type="ECO:0000313" key="1">
    <source>
        <dbReference type="EMBL" id="MBE0347981.1"/>
    </source>
</evidence>
<keyword evidence="2" id="KW-1185">Reference proteome</keyword>
<dbReference type="AlphaFoldDB" id="A0A8I0MZA2"/>
<dbReference type="Proteomes" id="UP000660708">
    <property type="component" value="Unassembled WGS sequence"/>
</dbReference>
<dbReference type="InterPro" id="IPR007435">
    <property type="entry name" value="DUF484"/>
</dbReference>
<dbReference type="Pfam" id="PF04340">
    <property type="entry name" value="DUF484"/>
    <property type="match status" value="1"/>
</dbReference>
<reference evidence="1 2" key="1">
    <citation type="submission" date="2015-06" db="EMBL/GenBank/DDBJ databases">
        <title>Genome sequence of Pseudoalteromonas peptidolytica.</title>
        <authorList>
            <person name="Xie B.-B."/>
            <person name="Rong J.-C."/>
            <person name="Qin Q.-L."/>
            <person name="Zhang Y.-Z."/>
        </authorList>
    </citation>
    <scope>NUCLEOTIDE SEQUENCE [LARGE SCALE GENOMIC DNA]</scope>
    <source>
        <strain evidence="1 2">F12-50-A1</strain>
    </source>
</reference>
<dbReference type="PANTHER" id="PTHR38765">
    <property type="entry name" value="DUF484 DOMAIN-CONTAINING PROTEIN"/>
    <property type="match status" value="1"/>
</dbReference>
<name>A0A8I0MZA2_9GAMM</name>
<dbReference type="PANTHER" id="PTHR38765:SF1">
    <property type="entry name" value="DUF484 DOMAIN-CONTAINING PROTEIN"/>
    <property type="match status" value="1"/>
</dbReference>
<comment type="caution">
    <text evidence="1">The sequence shown here is derived from an EMBL/GenBank/DDBJ whole genome shotgun (WGS) entry which is preliminary data.</text>
</comment>
<protein>
    <recommendedName>
        <fullName evidence="3">DUF484 domain-containing protein</fullName>
    </recommendedName>
</protein>